<keyword evidence="1" id="KW-0472">Membrane</keyword>
<accession>A0A3N0VRW3</accession>
<evidence type="ECO:0000256" key="1">
    <source>
        <dbReference type="SAM" id="Phobius"/>
    </source>
</evidence>
<evidence type="ECO:0008006" key="4">
    <source>
        <dbReference type="Google" id="ProtNLM"/>
    </source>
</evidence>
<reference evidence="2 3" key="1">
    <citation type="submission" date="2018-11" db="EMBL/GenBank/DDBJ databases">
        <title>Proposal to divide the Flavobacteriaceae and reorganize its genera based on Amino Acid Identity values calculated from whole genome sequences.</title>
        <authorList>
            <person name="Nicholson A.C."/>
            <person name="Gulvik C.A."/>
            <person name="Whitney A.M."/>
            <person name="Humrighouse B.W."/>
            <person name="Bell M."/>
            <person name="Holmes B."/>
            <person name="Steigerwalt A."/>
            <person name="Villarma A."/>
            <person name="Sheth M."/>
            <person name="Batra D."/>
            <person name="Pryor J."/>
            <person name="Bernardet J.-F."/>
            <person name="Hugo C."/>
            <person name="Kampfer P."/>
            <person name="Newman J."/>
            <person name="Mcquiston J.R."/>
        </authorList>
    </citation>
    <scope>NUCLEOTIDE SEQUENCE [LARGE SCALE GENOMIC DNA]</scope>
    <source>
        <strain evidence="2 3">DSM 15235</strain>
    </source>
</reference>
<dbReference type="OrthoDB" id="1274611at2"/>
<keyword evidence="1" id="KW-0812">Transmembrane</keyword>
<evidence type="ECO:0000313" key="3">
    <source>
        <dbReference type="Proteomes" id="UP000269375"/>
    </source>
</evidence>
<comment type="caution">
    <text evidence="2">The sequence shown here is derived from an EMBL/GenBank/DDBJ whole genome shotgun (WGS) entry which is preliminary data.</text>
</comment>
<name>A0A3N0VRW3_9FLAO</name>
<feature type="transmembrane region" description="Helical" evidence="1">
    <location>
        <begin position="43"/>
        <end position="65"/>
    </location>
</feature>
<dbReference type="Proteomes" id="UP000269375">
    <property type="component" value="Unassembled WGS sequence"/>
</dbReference>
<organism evidence="2 3">
    <name type="scientific">Chryseobacterium daecheongense</name>
    <dbReference type="NCBI Taxonomy" id="192389"/>
    <lineage>
        <taxon>Bacteria</taxon>
        <taxon>Pseudomonadati</taxon>
        <taxon>Bacteroidota</taxon>
        <taxon>Flavobacteriia</taxon>
        <taxon>Flavobacteriales</taxon>
        <taxon>Weeksellaceae</taxon>
        <taxon>Chryseobacterium group</taxon>
        <taxon>Chryseobacterium</taxon>
    </lineage>
</organism>
<sequence length="99" mass="10949">MMKNSEMEFVGKSFFWGSFLLGNLCLFGYMITKLESFVEGGIFLLTFGTVINLIVAVGLLLYGVFNKAHLDSCVRGVCLMLVNIPIAVLYAFIGINIIQ</sequence>
<dbReference type="AlphaFoldDB" id="A0A3N0VRW3"/>
<dbReference type="EMBL" id="RJTX01000004">
    <property type="protein sequence ID" value="ROH95547.1"/>
    <property type="molecule type" value="Genomic_DNA"/>
</dbReference>
<gene>
    <name evidence="2" type="ORF">EGI05_13510</name>
</gene>
<proteinExistence type="predicted"/>
<feature type="transmembrane region" description="Helical" evidence="1">
    <location>
        <begin position="77"/>
        <end position="98"/>
    </location>
</feature>
<feature type="transmembrane region" description="Helical" evidence="1">
    <location>
        <begin position="12"/>
        <end position="31"/>
    </location>
</feature>
<evidence type="ECO:0000313" key="2">
    <source>
        <dbReference type="EMBL" id="ROH95547.1"/>
    </source>
</evidence>
<keyword evidence="1" id="KW-1133">Transmembrane helix</keyword>
<dbReference type="RefSeq" id="WP_123263581.1">
    <property type="nucleotide sequence ID" value="NZ_RJTX01000004.1"/>
</dbReference>
<protein>
    <recommendedName>
        <fullName evidence="4">Branched-chain amino acid:cation transporter, LIVCS family</fullName>
    </recommendedName>
</protein>